<evidence type="ECO:0000313" key="2">
    <source>
        <dbReference type="Proteomes" id="UP000308768"/>
    </source>
</evidence>
<dbReference type="Proteomes" id="UP000308768">
    <property type="component" value="Unassembled WGS sequence"/>
</dbReference>
<dbReference type="Pfam" id="PF10494">
    <property type="entry name" value="Stk19"/>
    <property type="match status" value="1"/>
</dbReference>
<organism evidence="1 2">
    <name type="scientific">Cryomyces minteri</name>
    <dbReference type="NCBI Taxonomy" id="331657"/>
    <lineage>
        <taxon>Eukaryota</taxon>
        <taxon>Fungi</taxon>
        <taxon>Dikarya</taxon>
        <taxon>Ascomycota</taxon>
        <taxon>Pezizomycotina</taxon>
        <taxon>Dothideomycetes</taxon>
        <taxon>Dothideomycetes incertae sedis</taxon>
        <taxon>Cryomyces</taxon>
    </lineage>
</organism>
<name>A0A4U0WCU4_9PEZI</name>
<dbReference type="AlphaFoldDB" id="A0A4U0WCU4"/>
<gene>
    <name evidence="1" type="ORF">B0A49_08103</name>
</gene>
<dbReference type="InterPro" id="IPR018865">
    <property type="entry name" value="STK19-like"/>
</dbReference>
<comment type="caution">
    <text evidence="1">The sequence shown here is derived from an EMBL/GenBank/DDBJ whole genome shotgun (WGS) entry which is preliminary data.</text>
</comment>
<evidence type="ECO:0000313" key="1">
    <source>
        <dbReference type="EMBL" id="TKA60103.1"/>
    </source>
</evidence>
<proteinExistence type="predicted"/>
<reference evidence="1 2" key="1">
    <citation type="submission" date="2017-03" db="EMBL/GenBank/DDBJ databases">
        <title>Genomes of endolithic fungi from Antarctica.</title>
        <authorList>
            <person name="Coleine C."/>
            <person name="Masonjones S."/>
            <person name="Stajich J.E."/>
        </authorList>
    </citation>
    <scope>NUCLEOTIDE SEQUENCE [LARGE SCALE GENOMIC DNA]</scope>
    <source>
        <strain evidence="1 2">CCFEE 5187</strain>
    </source>
</reference>
<dbReference type="OrthoDB" id="3980126at2759"/>
<sequence>APRELLRERWSGGVAGEDAASRARRARGDLGAMLPGRTKKWKDFYGLEFDWVLEECLGSGLVDVFETGSVGLGVRAT</sequence>
<feature type="non-terminal residue" evidence="1">
    <location>
        <position position="1"/>
    </location>
</feature>
<accession>A0A4U0WCU4</accession>
<dbReference type="EMBL" id="NAJN01001916">
    <property type="protein sequence ID" value="TKA60103.1"/>
    <property type="molecule type" value="Genomic_DNA"/>
</dbReference>
<keyword evidence="2" id="KW-1185">Reference proteome</keyword>
<protein>
    <submittedName>
        <fullName evidence="1">Uncharacterized protein</fullName>
    </submittedName>
</protein>